<comment type="caution">
    <text evidence="3">The sequence shown here is derived from an EMBL/GenBank/DDBJ whole genome shotgun (WGS) entry which is preliminary data.</text>
</comment>
<keyword evidence="2" id="KW-0472">Membrane</keyword>
<protein>
    <submittedName>
        <fullName evidence="3">Uncharacterized protein</fullName>
    </submittedName>
</protein>
<evidence type="ECO:0000256" key="1">
    <source>
        <dbReference type="SAM" id="MobiDB-lite"/>
    </source>
</evidence>
<accession>A0A9P5BDS5</accession>
<evidence type="ECO:0000313" key="4">
    <source>
        <dbReference type="Proteomes" id="UP000737391"/>
    </source>
</evidence>
<feature type="compositionally biased region" description="Polar residues" evidence="1">
    <location>
        <begin position="92"/>
        <end position="103"/>
    </location>
</feature>
<sequence length="135" mass="14778">MDVITIDRLNRQRGVILAMVVLVLVGLVVHIYALIFSPAYGTMKVGRAFIPSTARPFSVSRRSGGGDLDPSWWTVGDGRSGENPTEWDTDTKPTINKEVNGSSEGCRPHLIIIAQPSPDRTSMVEACPNRTKCRP</sequence>
<keyword evidence="2" id="KW-0812">Transmembrane</keyword>
<dbReference type="EMBL" id="LUFC02000252">
    <property type="protein sequence ID" value="KAF4499503.1"/>
    <property type="molecule type" value="Genomic_DNA"/>
</dbReference>
<reference evidence="3" key="1">
    <citation type="submission" date="2020-01" db="EMBL/GenBank/DDBJ databases">
        <title>Identification and distribution of gene clusters putatively required for synthesis of sphingolipid metabolism inhibitors in phylogenetically diverse species of the filamentous fungus Fusarium.</title>
        <authorList>
            <person name="Kim H.-S."/>
            <person name="Busman M."/>
            <person name="Brown D.W."/>
            <person name="Divon H."/>
            <person name="Uhlig S."/>
            <person name="Proctor R.H."/>
        </authorList>
    </citation>
    <scope>NUCLEOTIDE SEQUENCE</scope>
    <source>
        <strain evidence="3">NRRL 31653</strain>
    </source>
</reference>
<dbReference type="OrthoDB" id="10595460at2759"/>
<keyword evidence="4" id="KW-1185">Reference proteome</keyword>
<proteinExistence type="predicted"/>
<feature type="transmembrane region" description="Helical" evidence="2">
    <location>
        <begin position="15"/>
        <end position="35"/>
    </location>
</feature>
<feature type="region of interest" description="Disordered" evidence="1">
    <location>
        <begin position="57"/>
        <end position="103"/>
    </location>
</feature>
<dbReference type="Proteomes" id="UP000737391">
    <property type="component" value="Unassembled WGS sequence"/>
</dbReference>
<organism evidence="3 4">
    <name type="scientific">Fusarium agapanthi</name>
    <dbReference type="NCBI Taxonomy" id="1803897"/>
    <lineage>
        <taxon>Eukaryota</taxon>
        <taxon>Fungi</taxon>
        <taxon>Dikarya</taxon>
        <taxon>Ascomycota</taxon>
        <taxon>Pezizomycotina</taxon>
        <taxon>Sordariomycetes</taxon>
        <taxon>Hypocreomycetidae</taxon>
        <taxon>Hypocreales</taxon>
        <taxon>Nectriaceae</taxon>
        <taxon>Fusarium</taxon>
        <taxon>Fusarium fujikuroi species complex</taxon>
    </lineage>
</organism>
<evidence type="ECO:0000313" key="3">
    <source>
        <dbReference type="EMBL" id="KAF4499503.1"/>
    </source>
</evidence>
<name>A0A9P5BDS5_9HYPO</name>
<dbReference type="AlphaFoldDB" id="A0A9P5BDS5"/>
<gene>
    <name evidence="3" type="ORF">FAGAP_4293</name>
</gene>
<evidence type="ECO:0000256" key="2">
    <source>
        <dbReference type="SAM" id="Phobius"/>
    </source>
</evidence>
<keyword evidence="2" id="KW-1133">Transmembrane helix</keyword>